<reference evidence="1 2" key="1">
    <citation type="submission" date="2023-12" db="EMBL/GenBank/DDBJ databases">
        <title>Genomic sequences of Capnocytophaga and Parvimonas strains.</title>
        <authorList>
            <person name="Watt R.M."/>
            <person name="Wang M."/>
            <person name="Yang T."/>
            <person name="Tong W.M."/>
        </authorList>
    </citation>
    <scope>NUCLEOTIDE SEQUENCE [LARGE SCALE GENOMIC DNA]</scope>
    <source>
        <strain evidence="1 2">CCUG 13096</strain>
    </source>
</reference>
<dbReference type="Gene3D" id="3.10.50.40">
    <property type="match status" value="1"/>
</dbReference>
<evidence type="ECO:0008006" key="3">
    <source>
        <dbReference type="Google" id="ProtNLM"/>
    </source>
</evidence>
<organism evidence="1 2">
    <name type="scientific">Capnocytophaga gingivalis</name>
    <dbReference type="NCBI Taxonomy" id="1017"/>
    <lineage>
        <taxon>Bacteria</taxon>
        <taxon>Pseudomonadati</taxon>
        <taxon>Bacteroidota</taxon>
        <taxon>Flavobacteriia</taxon>
        <taxon>Flavobacteriales</taxon>
        <taxon>Flavobacteriaceae</taxon>
        <taxon>Capnocytophaga</taxon>
    </lineage>
</organism>
<sequence>MIKKSILLMSFALLGLYSCKKSEDNGEKIREMTEVIPENDQAIQAYLKSHYCELDSEGNVVLASVNGTGKTPIWNRTDLKRKNLRVLDQHGNYVTNTMYYVILREGNGKQATIADRSFILYKAKSLEGKVYDDGNLFTYNNWMDLLGTEASAYKGGTVMGFREGVAMLKASASAITEQSNGKLVAPTDGGVGVFFMPSGLAYYTGTSNIPAYSPIIFEINLLKTDRYDHDGDGIPSINEIQHHEDGTITFPDCNGNGRVDYLDANPC</sequence>
<proteinExistence type="predicted"/>
<name>A0ABU5Z5U9_9FLAO</name>
<accession>A0ABU5Z5U9</accession>
<protein>
    <recommendedName>
        <fullName evidence="3">Peptidylprolyl isomerase</fullName>
    </recommendedName>
</protein>
<dbReference type="PROSITE" id="PS51257">
    <property type="entry name" value="PROKAR_LIPOPROTEIN"/>
    <property type="match status" value="1"/>
</dbReference>
<dbReference type="SUPFAM" id="SSF54534">
    <property type="entry name" value="FKBP-like"/>
    <property type="match status" value="1"/>
</dbReference>
<evidence type="ECO:0000313" key="1">
    <source>
        <dbReference type="EMBL" id="MEB3074083.1"/>
    </source>
</evidence>
<keyword evidence="2" id="KW-1185">Reference proteome</keyword>
<dbReference type="RefSeq" id="WP_323982549.1">
    <property type="nucleotide sequence ID" value="NZ_JAYKBW010000002.1"/>
</dbReference>
<dbReference type="EMBL" id="JAYKBW010000002">
    <property type="protein sequence ID" value="MEB3074083.1"/>
    <property type="molecule type" value="Genomic_DNA"/>
</dbReference>
<evidence type="ECO:0000313" key="2">
    <source>
        <dbReference type="Proteomes" id="UP001311730"/>
    </source>
</evidence>
<dbReference type="InterPro" id="IPR046357">
    <property type="entry name" value="PPIase_dom_sf"/>
</dbReference>
<dbReference type="Proteomes" id="UP001311730">
    <property type="component" value="Unassembled WGS sequence"/>
</dbReference>
<gene>
    <name evidence="1" type="ORF">VJJ08_02065</name>
</gene>
<comment type="caution">
    <text evidence="1">The sequence shown here is derived from an EMBL/GenBank/DDBJ whole genome shotgun (WGS) entry which is preliminary data.</text>
</comment>